<accession>A0ABZ2XU61</accession>
<evidence type="ECO:0000313" key="5">
    <source>
        <dbReference type="Proteomes" id="UP001623232"/>
    </source>
</evidence>
<gene>
    <name evidence="4" type="ORF">QEZ52_20110</name>
</gene>
<dbReference type="Pfam" id="PF02492">
    <property type="entry name" value="cobW"/>
    <property type="match status" value="1"/>
</dbReference>
<dbReference type="PANTHER" id="PTHR13748">
    <property type="entry name" value="COBW-RELATED"/>
    <property type="match status" value="1"/>
</dbReference>
<dbReference type="RefSeq" id="WP_406646566.1">
    <property type="nucleotide sequence ID" value="NZ_CP123584.1"/>
</dbReference>
<feature type="domain" description="CobW/HypB/UreG nucleotide-binding" evidence="2">
    <location>
        <begin position="5"/>
        <end position="161"/>
    </location>
</feature>
<protein>
    <submittedName>
        <fullName evidence="4">CobW family GTP-binding protein</fullName>
    </submittedName>
</protein>
<dbReference type="SUPFAM" id="SSF52540">
    <property type="entry name" value="P-loop containing nucleoside triphosphate hydrolases"/>
    <property type="match status" value="1"/>
</dbReference>
<dbReference type="Proteomes" id="UP001623232">
    <property type="component" value="Chromosome"/>
</dbReference>
<dbReference type="CDD" id="cd03112">
    <property type="entry name" value="CobW-like"/>
    <property type="match status" value="1"/>
</dbReference>
<feature type="domain" description="CobW C-terminal" evidence="3">
    <location>
        <begin position="205"/>
        <end position="258"/>
    </location>
</feature>
<dbReference type="InterPro" id="IPR051316">
    <property type="entry name" value="Zinc-reg_GTPase_activator"/>
</dbReference>
<sequence>MMRMPVTVISGYLGAGKTTLINQLLSEDHGMNLTVVVNDFGAINIDADLIARADGDQIALTNGCVCCTMGNDLTLALKEALNRSPRPDHLLIEASGIADPAAIANTASDDPDLGYAGIVTLVDADNIFTLLEDPLIAPQVTQQIKAADLVLISKSDEIDARLSETLTGLGARHPVLPVHGALSDLLLDVIPLPKGHKVVHHPGYTTWQHTSDLVLDRRALGDKLADRPEGLYRLKGFVQTTGGGYELHIVGRNVDARRVHTDKTVLVALGPTGRISSEEIEAWWSA</sequence>
<reference evidence="4 5" key="1">
    <citation type="submission" date="2023-04" db="EMBL/GenBank/DDBJ databases">
        <title>Complete genome sequence of Alisedimentitalea scapharcae.</title>
        <authorList>
            <person name="Rong J.-C."/>
            <person name="Yi M.-L."/>
            <person name="Zhao Q."/>
        </authorList>
    </citation>
    <scope>NUCLEOTIDE SEQUENCE [LARGE SCALE GENOMIC DNA]</scope>
    <source>
        <strain evidence="4 5">KCTC 42119</strain>
    </source>
</reference>
<proteinExistence type="predicted"/>
<dbReference type="InterPro" id="IPR011629">
    <property type="entry name" value="CobW-like_C"/>
</dbReference>
<keyword evidence="5" id="KW-1185">Reference proteome</keyword>
<evidence type="ECO:0000313" key="4">
    <source>
        <dbReference type="EMBL" id="WZK88869.1"/>
    </source>
</evidence>
<evidence type="ECO:0000259" key="3">
    <source>
        <dbReference type="Pfam" id="PF07683"/>
    </source>
</evidence>
<comment type="function">
    <text evidence="1">Zinc chaperone that directly transfers zinc cofactor to target proteins, thereby activating them. Zinc is transferred from the CXCC motif in the GTPase domain to the zinc binding site in target proteins in a process requiring GTP hydrolysis.</text>
</comment>
<dbReference type="Gene3D" id="3.40.50.300">
    <property type="entry name" value="P-loop containing nucleotide triphosphate hydrolases"/>
    <property type="match status" value="1"/>
</dbReference>
<dbReference type="EMBL" id="CP123584">
    <property type="protein sequence ID" value="WZK88869.1"/>
    <property type="molecule type" value="Genomic_DNA"/>
</dbReference>
<dbReference type="PANTHER" id="PTHR13748:SF62">
    <property type="entry name" value="COBW DOMAIN-CONTAINING PROTEIN"/>
    <property type="match status" value="1"/>
</dbReference>
<name>A0ABZ2XU61_9RHOB</name>
<dbReference type="Pfam" id="PF07683">
    <property type="entry name" value="CobW_C"/>
    <property type="match status" value="1"/>
</dbReference>
<evidence type="ECO:0000256" key="1">
    <source>
        <dbReference type="ARBA" id="ARBA00045658"/>
    </source>
</evidence>
<organism evidence="4 5">
    <name type="scientific">Aliisedimentitalea scapharcae</name>
    <dbReference type="NCBI Taxonomy" id="1524259"/>
    <lineage>
        <taxon>Bacteria</taxon>
        <taxon>Pseudomonadati</taxon>
        <taxon>Pseudomonadota</taxon>
        <taxon>Alphaproteobacteria</taxon>
        <taxon>Rhodobacterales</taxon>
        <taxon>Roseobacteraceae</taxon>
        <taxon>Aliisedimentitalea</taxon>
    </lineage>
</organism>
<evidence type="ECO:0000259" key="2">
    <source>
        <dbReference type="Pfam" id="PF02492"/>
    </source>
</evidence>
<dbReference type="InterPro" id="IPR027417">
    <property type="entry name" value="P-loop_NTPase"/>
</dbReference>
<dbReference type="InterPro" id="IPR003495">
    <property type="entry name" value="CobW/HypB/UreG_nucleotide-bd"/>
</dbReference>